<keyword evidence="3 7" id="KW-0812">Transmembrane</keyword>
<protein>
    <recommendedName>
        <fullName evidence="8">ABC3 transporter permease C-terminal domain-containing protein</fullName>
    </recommendedName>
</protein>
<dbReference type="PANTHER" id="PTHR30572:SF4">
    <property type="entry name" value="ABC TRANSPORTER PERMEASE YTRF"/>
    <property type="match status" value="1"/>
</dbReference>
<dbReference type="AlphaFoldDB" id="A0A0U4CKZ3"/>
<dbReference type="PANTHER" id="PTHR30572">
    <property type="entry name" value="MEMBRANE COMPONENT OF TRANSPORTER-RELATED"/>
    <property type="match status" value="1"/>
</dbReference>
<proteinExistence type="inferred from homology"/>
<evidence type="ECO:0000256" key="1">
    <source>
        <dbReference type="ARBA" id="ARBA00004651"/>
    </source>
</evidence>
<evidence type="ECO:0000256" key="7">
    <source>
        <dbReference type="SAM" id="Phobius"/>
    </source>
</evidence>
<feature type="transmembrane region" description="Helical" evidence="7">
    <location>
        <begin position="16"/>
        <end position="36"/>
    </location>
</feature>
<reference evidence="9 10" key="1">
    <citation type="journal article" date="1991" name="Int. J. Syst. Bacteriol.">
        <title>Description of the erythromycin-producing bacterium Arthrobacter sp. strain NRRL B-3381 as Aeromicrobium erythreum gen. nov., sp. nov.</title>
        <authorList>
            <person name="Miller E.S."/>
            <person name="Woese C.R."/>
            <person name="Brenner S."/>
        </authorList>
    </citation>
    <scope>NUCLEOTIDE SEQUENCE [LARGE SCALE GENOMIC DNA]</scope>
    <source>
        <strain evidence="9 10">AR18</strain>
    </source>
</reference>
<dbReference type="InterPro" id="IPR003838">
    <property type="entry name" value="ABC3_permease_C"/>
</dbReference>
<feature type="transmembrane region" description="Helical" evidence="7">
    <location>
        <begin position="676"/>
        <end position="705"/>
    </location>
</feature>
<dbReference type="EMBL" id="CP011502">
    <property type="protein sequence ID" value="ALX03372.1"/>
    <property type="molecule type" value="Genomic_DNA"/>
</dbReference>
<organism evidence="9 10">
    <name type="scientific">Aeromicrobium erythreum</name>
    <dbReference type="NCBI Taxonomy" id="2041"/>
    <lineage>
        <taxon>Bacteria</taxon>
        <taxon>Bacillati</taxon>
        <taxon>Actinomycetota</taxon>
        <taxon>Actinomycetes</taxon>
        <taxon>Propionibacteriales</taxon>
        <taxon>Nocardioidaceae</taxon>
        <taxon>Aeromicrobium</taxon>
    </lineage>
</organism>
<dbReference type="STRING" id="2041.AERYTH_00975"/>
<name>A0A0U4CKZ3_9ACTN</name>
<evidence type="ECO:0000256" key="6">
    <source>
        <dbReference type="ARBA" id="ARBA00038076"/>
    </source>
</evidence>
<evidence type="ECO:0000313" key="9">
    <source>
        <dbReference type="EMBL" id="ALX03372.1"/>
    </source>
</evidence>
<feature type="transmembrane region" description="Helical" evidence="7">
    <location>
        <begin position="378"/>
        <end position="401"/>
    </location>
</feature>
<dbReference type="GO" id="GO:0005886">
    <property type="term" value="C:plasma membrane"/>
    <property type="evidence" value="ECO:0007669"/>
    <property type="project" value="UniProtKB-SubCell"/>
</dbReference>
<feature type="transmembrane region" description="Helical" evidence="7">
    <location>
        <begin position="413"/>
        <end position="436"/>
    </location>
</feature>
<sequence>MRTVLRASLRTHTRRYVAAFVAVMVAVGFVIATNAVGSAAKSGLSGEVERAYRGADLVVGQDGGLDRSQVAPVERAAADQGATADVVGSAFTTVTRDGTSLGQDASVSTVSLEPELRRQTIVSGQAPAADGQALVDQRTAQADRIRVGDRLVIGTDGDRRTVTVVGVAKATSYLSADVYVPWSTLSALPDALADAVVVDASGDPAATAAALARATDEPVRTQGEYVDARVVALNQGFDAIGILLLLFATVAGFVAVLVIANTFTILFAQRTRDLALLRCVGATRRQVLRSVRVESVAVALLASALGVVAGVGAGYGIVAAVRVLSDASTLGAVALSPLWVGGAFVGGVVVTVAAAWLPTRRVVRVSPLAALRPHDADVLSRAGAARVGVGVAMVAAGAAALAVAVRTSTLPPLLVGGMVTFTGVLLLGPVLVPALLRLAGRLLGGTGLATRLAAANAVRNPRRSAATTASLLVGVTLATAVLTGMASARGALDDELEVQYPVDVALTGSSTLPDDALDRVGRLDGVARASLVPGVQAELPGAGVVPVLTPSSGVRELTRDPSTVEPPRLTVLIPGTVATTMADGIPERLRLTRDGRSVEVATRVVGSEWGSAVVAGPGVVEALGGDATPQALWVRADDGADTVRLTGEVGAVARELDLGVSSTLDSRASIEKQLDVLTWAVLGLLGISVAIALVGIANTVGLSVLERGREHALLRALGLTRRELRRMLAAEGLLLALVAAVLGTVVGVAFGWVGTVSVVTAAVQDVPLVTPWGELVAVVGIAALAGLLACVIPARRAAKVAPAEGLVLD</sequence>
<feature type="transmembrane region" description="Helical" evidence="7">
    <location>
        <begin position="295"/>
        <end position="318"/>
    </location>
</feature>
<feature type="transmembrane region" description="Helical" evidence="7">
    <location>
        <begin position="239"/>
        <end position="268"/>
    </location>
</feature>
<dbReference type="InterPro" id="IPR050250">
    <property type="entry name" value="Macrolide_Exporter_MacB"/>
</dbReference>
<evidence type="ECO:0000313" key="10">
    <source>
        <dbReference type="Proteomes" id="UP000067689"/>
    </source>
</evidence>
<dbReference type="KEGG" id="aer:AERYTH_00975"/>
<gene>
    <name evidence="9" type="ORF">AERYTH_00975</name>
</gene>
<evidence type="ECO:0000259" key="8">
    <source>
        <dbReference type="Pfam" id="PF02687"/>
    </source>
</evidence>
<dbReference type="Proteomes" id="UP000067689">
    <property type="component" value="Chromosome"/>
</dbReference>
<feature type="domain" description="ABC3 transporter permease C-terminal" evidence="8">
    <location>
        <begin position="246"/>
        <end position="367"/>
    </location>
</feature>
<dbReference type="GO" id="GO:0022857">
    <property type="term" value="F:transmembrane transporter activity"/>
    <property type="evidence" value="ECO:0007669"/>
    <property type="project" value="TreeGrafter"/>
</dbReference>
<feature type="transmembrane region" description="Helical" evidence="7">
    <location>
        <begin position="772"/>
        <end position="792"/>
    </location>
</feature>
<comment type="subcellular location">
    <subcellularLocation>
        <location evidence="1">Cell membrane</location>
        <topology evidence="1">Multi-pass membrane protein</topology>
    </subcellularLocation>
</comment>
<feature type="transmembrane region" description="Helical" evidence="7">
    <location>
        <begin position="338"/>
        <end position="357"/>
    </location>
</feature>
<evidence type="ECO:0000256" key="2">
    <source>
        <dbReference type="ARBA" id="ARBA00022475"/>
    </source>
</evidence>
<comment type="similarity">
    <text evidence="6">Belongs to the ABC-4 integral membrane protein family.</text>
</comment>
<feature type="transmembrane region" description="Helical" evidence="7">
    <location>
        <begin position="469"/>
        <end position="488"/>
    </location>
</feature>
<dbReference type="PATRIC" id="fig|2041.4.peg.201"/>
<evidence type="ECO:0000256" key="3">
    <source>
        <dbReference type="ARBA" id="ARBA00022692"/>
    </source>
</evidence>
<accession>A0A0U4CKZ3</accession>
<dbReference type="OrthoDB" id="9780560at2"/>
<evidence type="ECO:0000256" key="4">
    <source>
        <dbReference type="ARBA" id="ARBA00022989"/>
    </source>
</evidence>
<keyword evidence="4 7" id="KW-1133">Transmembrane helix</keyword>
<dbReference type="Pfam" id="PF02687">
    <property type="entry name" value="FtsX"/>
    <property type="match status" value="2"/>
</dbReference>
<keyword evidence="2" id="KW-1003">Cell membrane</keyword>
<dbReference type="RefSeq" id="WP_144433616.1">
    <property type="nucleotide sequence ID" value="NZ_CP011502.1"/>
</dbReference>
<feature type="domain" description="ABC3 transporter permease C-terminal" evidence="8">
    <location>
        <begin position="684"/>
        <end position="801"/>
    </location>
</feature>
<keyword evidence="5 7" id="KW-0472">Membrane</keyword>
<evidence type="ECO:0000256" key="5">
    <source>
        <dbReference type="ARBA" id="ARBA00023136"/>
    </source>
</evidence>
<keyword evidence="10" id="KW-1185">Reference proteome</keyword>
<feature type="transmembrane region" description="Helical" evidence="7">
    <location>
        <begin position="726"/>
        <end position="752"/>
    </location>
</feature>